<dbReference type="EMBL" id="KB308752">
    <property type="protein sequence ID" value="ELT96688.1"/>
    <property type="molecule type" value="Genomic_DNA"/>
</dbReference>
<evidence type="ECO:0000256" key="6">
    <source>
        <dbReference type="ARBA" id="ARBA00022989"/>
    </source>
</evidence>
<sequence>MKLDYRRIIICLSSALACCYTILYVFQWEAYTFEIARSDDTLPQIKGETIAHPCNSTETYNALVDSLPTFENEPKIQYFENNGGVYAAYLDNRIAIKRAVRILAILKNHTTAFCHVFGWSEDGTLDIHMSEAEMQEIDVLHVHKTIYSYLIGCRIPEDFPTPHRVVLSDRQCGHPIASLPVFNQYTDAPKYNFTVCLHQPLFRMTLDDVPRILEWISVNLAFGAEHFVMYTLPSTDMIRKYLQPLQEIGLLDIHLFDIELRETEDSHGQKCVINDCVYRYMYSSNRIILTDVDEFITPHSHDNWTGLLSNSPCADKSAAFFRNSFFPTQLVGESPKSDLQITVLQKTQKETEFYKCHARSKLMVNPRDIYICTVHQVLRLVGDARPRDECCMPVEMGYLQHYRPVRISNESAPLTTDKRMWHFEPRIISSLKFVYSTLNRTLPHA</sequence>
<evidence type="ECO:0000256" key="1">
    <source>
        <dbReference type="ARBA" id="ARBA00004167"/>
    </source>
</evidence>
<dbReference type="HOGENOM" id="CLU_036242_0_0_1"/>
<dbReference type="EMBL" id="AMQN01011194">
    <property type="status" value="NOT_ANNOTATED_CDS"/>
    <property type="molecule type" value="Genomic_DNA"/>
</dbReference>
<name>R7TRY1_CAPTE</name>
<dbReference type="AlphaFoldDB" id="R7TRY1"/>
<dbReference type="PANTHER" id="PTHR21461:SF69">
    <property type="entry name" value="GLYCOSYLTRANSFERASE FAMILY 92 PROTEIN"/>
    <property type="match status" value="1"/>
</dbReference>
<evidence type="ECO:0000256" key="5">
    <source>
        <dbReference type="ARBA" id="ARBA00022692"/>
    </source>
</evidence>
<keyword evidence="4 8" id="KW-0808">Transferase</keyword>
<dbReference type="InterPro" id="IPR008166">
    <property type="entry name" value="Glyco_transf_92"/>
</dbReference>
<evidence type="ECO:0000313" key="10">
    <source>
        <dbReference type="EnsemblMetazoa" id="CapteP210047"/>
    </source>
</evidence>
<dbReference type="Pfam" id="PF01697">
    <property type="entry name" value="Glyco_transf_92"/>
    <property type="match status" value="1"/>
</dbReference>
<gene>
    <name evidence="9" type="ORF">CAPTEDRAFT_210047</name>
</gene>
<dbReference type="EMBL" id="AMQN01011193">
    <property type="status" value="NOT_ANNOTATED_CDS"/>
    <property type="molecule type" value="Genomic_DNA"/>
</dbReference>
<dbReference type="GO" id="GO:0016757">
    <property type="term" value="F:glycosyltransferase activity"/>
    <property type="evidence" value="ECO:0007669"/>
    <property type="project" value="UniProtKB-UniRule"/>
</dbReference>
<keyword evidence="5 8" id="KW-0812">Transmembrane</keyword>
<protein>
    <recommendedName>
        <fullName evidence="8">Glycosyltransferase family 92 protein</fullName>
        <ecNumber evidence="8">2.4.1.-</ecNumber>
    </recommendedName>
</protein>
<dbReference type="Proteomes" id="UP000014760">
    <property type="component" value="Unassembled WGS sequence"/>
</dbReference>
<evidence type="ECO:0000256" key="8">
    <source>
        <dbReference type="RuleBase" id="RU366017"/>
    </source>
</evidence>
<dbReference type="GO" id="GO:0005737">
    <property type="term" value="C:cytoplasm"/>
    <property type="evidence" value="ECO:0007669"/>
    <property type="project" value="TreeGrafter"/>
</dbReference>
<dbReference type="OMA" id="HFFPKKH"/>
<dbReference type="OrthoDB" id="6061442at2759"/>
<evidence type="ECO:0000256" key="3">
    <source>
        <dbReference type="ARBA" id="ARBA00022676"/>
    </source>
</evidence>
<reference evidence="10" key="3">
    <citation type="submission" date="2015-06" db="UniProtKB">
        <authorList>
            <consortium name="EnsemblMetazoa"/>
        </authorList>
    </citation>
    <scope>IDENTIFICATION</scope>
</reference>
<evidence type="ECO:0000313" key="11">
    <source>
        <dbReference type="Proteomes" id="UP000014760"/>
    </source>
</evidence>
<accession>R7TRY1</accession>
<proteinExistence type="inferred from homology"/>
<dbReference type="EnsemblMetazoa" id="CapteT210047">
    <property type="protein sequence ID" value="CapteP210047"/>
    <property type="gene ID" value="CapteG210047"/>
</dbReference>
<evidence type="ECO:0000256" key="2">
    <source>
        <dbReference type="ARBA" id="ARBA00007647"/>
    </source>
</evidence>
<reference evidence="9 11" key="2">
    <citation type="journal article" date="2013" name="Nature">
        <title>Insights into bilaterian evolution from three spiralian genomes.</title>
        <authorList>
            <person name="Simakov O."/>
            <person name="Marletaz F."/>
            <person name="Cho S.J."/>
            <person name="Edsinger-Gonzales E."/>
            <person name="Havlak P."/>
            <person name="Hellsten U."/>
            <person name="Kuo D.H."/>
            <person name="Larsson T."/>
            <person name="Lv J."/>
            <person name="Arendt D."/>
            <person name="Savage R."/>
            <person name="Osoegawa K."/>
            <person name="de Jong P."/>
            <person name="Grimwood J."/>
            <person name="Chapman J.A."/>
            <person name="Shapiro H."/>
            <person name="Aerts A."/>
            <person name="Otillar R.P."/>
            <person name="Terry A.Y."/>
            <person name="Boore J.L."/>
            <person name="Grigoriev I.V."/>
            <person name="Lindberg D.R."/>
            <person name="Seaver E.C."/>
            <person name="Weisblat D.A."/>
            <person name="Putnam N.H."/>
            <person name="Rokhsar D.S."/>
        </authorList>
    </citation>
    <scope>NUCLEOTIDE SEQUENCE</scope>
    <source>
        <strain evidence="9 11">I ESC-2004</strain>
    </source>
</reference>
<evidence type="ECO:0000256" key="4">
    <source>
        <dbReference type="ARBA" id="ARBA00022679"/>
    </source>
</evidence>
<comment type="similarity">
    <text evidence="2 8">Belongs to the glycosyltransferase 92 family.</text>
</comment>
<keyword evidence="3 8" id="KW-0328">Glycosyltransferase</keyword>
<keyword evidence="11" id="KW-1185">Reference proteome</keyword>
<evidence type="ECO:0000313" key="9">
    <source>
        <dbReference type="EMBL" id="ELT96688.1"/>
    </source>
</evidence>
<dbReference type="EC" id="2.4.1.-" evidence="8"/>
<comment type="subcellular location">
    <subcellularLocation>
        <location evidence="1">Membrane</location>
        <topology evidence="1">Single-pass membrane protein</topology>
    </subcellularLocation>
</comment>
<organism evidence="9">
    <name type="scientific">Capitella teleta</name>
    <name type="common">Polychaete worm</name>
    <dbReference type="NCBI Taxonomy" id="283909"/>
    <lineage>
        <taxon>Eukaryota</taxon>
        <taxon>Metazoa</taxon>
        <taxon>Spiralia</taxon>
        <taxon>Lophotrochozoa</taxon>
        <taxon>Annelida</taxon>
        <taxon>Polychaeta</taxon>
        <taxon>Sedentaria</taxon>
        <taxon>Scolecida</taxon>
        <taxon>Capitellidae</taxon>
        <taxon>Capitella</taxon>
    </lineage>
</organism>
<evidence type="ECO:0000256" key="7">
    <source>
        <dbReference type="ARBA" id="ARBA00023136"/>
    </source>
</evidence>
<keyword evidence="6 8" id="KW-1133">Transmembrane helix</keyword>
<feature type="transmembrane region" description="Helical" evidence="8">
    <location>
        <begin position="7"/>
        <end position="26"/>
    </location>
</feature>
<dbReference type="GO" id="GO:0016020">
    <property type="term" value="C:membrane"/>
    <property type="evidence" value="ECO:0007669"/>
    <property type="project" value="UniProtKB-SubCell"/>
</dbReference>
<reference evidence="11" key="1">
    <citation type="submission" date="2012-12" db="EMBL/GenBank/DDBJ databases">
        <authorList>
            <person name="Hellsten U."/>
            <person name="Grimwood J."/>
            <person name="Chapman J.A."/>
            <person name="Shapiro H."/>
            <person name="Aerts A."/>
            <person name="Otillar R.P."/>
            <person name="Terry A.Y."/>
            <person name="Boore J.L."/>
            <person name="Simakov O."/>
            <person name="Marletaz F."/>
            <person name="Cho S.-J."/>
            <person name="Edsinger-Gonzales E."/>
            <person name="Havlak P."/>
            <person name="Kuo D.-H."/>
            <person name="Larsson T."/>
            <person name="Lv J."/>
            <person name="Arendt D."/>
            <person name="Savage R."/>
            <person name="Osoegawa K."/>
            <person name="de Jong P."/>
            <person name="Lindberg D.R."/>
            <person name="Seaver E.C."/>
            <person name="Weisblat D.A."/>
            <person name="Putnam N.H."/>
            <person name="Grigoriev I.V."/>
            <person name="Rokhsar D.S."/>
        </authorList>
    </citation>
    <scope>NUCLEOTIDE SEQUENCE</scope>
    <source>
        <strain evidence="11">I ESC-2004</strain>
    </source>
</reference>
<dbReference type="PROSITE" id="PS51257">
    <property type="entry name" value="PROKAR_LIPOPROTEIN"/>
    <property type="match status" value="1"/>
</dbReference>
<keyword evidence="7 8" id="KW-0472">Membrane</keyword>
<dbReference type="PANTHER" id="PTHR21461">
    <property type="entry name" value="GLYCOSYLTRANSFERASE FAMILY 92 PROTEIN"/>
    <property type="match status" value="1"/>
</dbReference>